<sequence length="212" mass="23718">MKKSINILTEVVTAVSMVAPFAISNVSQTFADTVETSQPSKSTVQNQVNGELGTTANLSPETVDVAKKYISVKDNQYVLDPSIKNVLNPQQYQALQDKVSESNSNVKLSNAVIGKDLSYTSTPLLRSSNRHYTWKSFAWGTRYYFRSNAAVYEMDHDLETMQVVGGVLSLGLFSAYYAKIESDLNYMNNTHPHNYLYMDINQWVGNYTIGVL</sequence>
<dbReference type="AlphaFoldDB" id="A0A0F4L788"/>
<comment type="caution">
    <text evidence="1">The sequence shown here is derived from an EMBL/GenBank/DDBJ whole genome shotgun (WGS) entry which is preliminary data.</text>
</comment>
<dbReference type="OrthoDB" id="2328614at2"/>
<dbReference type="Proteomes" id="UP000033531">
    <property type="component" value="Unassembled WGS sequence"/>
</dbReference>
<dbReference type="RefSeq" id="WP_052724688.1">
    <property type="nucleotide sequence ID" value="NZ_JBHTMT010000007.1"/>
</dbReference>
<protein>
    <submittedName>
        <fullName evidence="1">Uncharacterized protein</fullName>
    </submittedName>
</protein>
<gene>
    <name evidence="1" type="ORF">JF74_18990</name>
</gene>
<organism evidence="1 2">
    <name type="scientific">Lactobacillus melliventris</name>
    <dbReference type="NCBI Taxonomy" id="1218507"/>
    <lineage>
        <taxon>Bacteria</taxon>
        <taxon>Bacillati</taxon>
        <taxon>Bacillota</taxon>
        <taxon>Bacilli</taxon>
        <taxon>Lactobacillales</taxon>
        <taxon>Lactobacillaceae</taxon>
        <taxon>Lactobacillus</taxon>
    </lineage>
</organism>
<dbReference type="PATRIC" id="fig|1218507.3.peg.45"/>
<dbReference type="EMBL" id="JXLI01000019">
    <property type="protein sequence ID" value="KJY54722.1"/>
    <property type="molecule type" value="Genomic_DNA"/>
</dbReference>
<name>A0A0F4L788_9LACO</name>
<accession>A0A0F4L788</accession>
<dbReference type="HOGENOM" id="CLU_1298463_0_0_9"/>
<reference evidence="1 2" key="1">
    <citation type="submission" date="2015-01" db="EMBL/GenBank/DDBJ databases">
        <title>Comparative genomics of the lactic acid bacteria isolated from the honey bee gut.</title>
        <authorList>
            <person name="Ellegaard K.M."/>
            <person name="Tamarit D."/>
            <person name="Javelind E."/>
            <person name="Olofsson T."/>
            <person name="Andersson S.G."/>
            <person name="Vasquez A."/>
        </authorList>
    </citation>
    <scope>NUCLEOTIDE SEQUENCE [LARGE SCALE GENOMIC DNA]</scope>
    <source>
        <strain evidence="1 2">Hma8</strain>
        <plasmid evidence="1">pHma8p1</plasmid>
    </source>
</reference>
<proteinExistence type="predicted"/>
<evidence type="ECO:0000313" key="1">
    <source>
        <dbReference type="EMBL" id="KJY54722.1"/>
    </source>
</evidence>
<evidence type="ECO:0000313" key="2">
    <source>
        <dbReference type="Proteomes" id="UP000033531"/>
    </source>
</evidence>
<keyword evidence="1" id="KW-0614">Plasmid</keyword>
<geneLocation type="plasmid" evidence="1">
    <name>pHma8p1</name>
</geneLocation>